<evidence type="ECO:0000313" key="3">
    <source>
        <dbReference type="Proteomes" id="UP000000768"/>
    </source>
</evidence>
<dbReference type="InParanoid" id="A0A1B6PGC9"/>
<dbReference type="AlphaFoldDB" id="A0A1B6PGC9"/>
<name>A0A1B6PGC9_SORBI</name>
<dbReference type="Gramene" id="KXG24729">
    <property type="protein sequence ID" value="KXG24729"/>
    <property type="gene ID" value="SORBI_3007G078900"/>
</dbReference>
<evidence type="ECO:0000313" key="2">
    <source>
        <dbReference type="EMBL" id="KXG24729.1"/>
    </source>
</evidence>
<dbReference type="Proteomes" id="UP000000768">
    <property type="component" value="Chromosome 7"/>
</dbReference>
<keyword evidence="3" id="KW-1185">Reference proteome</keyword>
<accession>A0A1B6PGC9</accession>
<proteinExistence type="predicted"/>
<evidence type="ECO:0000256" key="1">
    <source>
        <dbReference type="SAM" id="MobiDB-lite"/>
    </source>
</evidence>
<feature type="region of interest" description="Disordered" evidence="1">
    <location>
        <begin position="1"/>
        <end position="20"/>
    </location>
</feature>
<reference evidence="3" key="2">
    <citation type="journal article" date="2018" name="Plant J.">
        <title>The Sorghum bicolor reference genome: improved assembly, gene annotations, a transcriptome atlas, and signatures of genome organization.</title>
        <authorList>
            <person name="McCormick R.F."/>
            <person name="Truong S.K."/>
            <person name="Sreedasyam A."/>
            <person name="Jenkins J."/>
            <person name="Shu S."/>
            <person name="Sims D."/>
            <person name="Kennedy M."/>
            <person name="Amirebrahimi M."/>
            <person name="Weers B.D."/>
            <person name="McKinley B."/>
            <person name="Mattison A."/>
            <person name="Morishige D.T."/>
            <person name="Grimwood J."/>
            <person name="Schmutz J."/>
            <person name="Mullet J.E."/>
        </authorList>
    </citation>
    <scope>NUCLEOTIDE SEQUENCE [LARGE SCALE GENOMIC DNA]</scope>
    <source>
        <strain evidence="3">cv. BTx623</strain>
    </source>
</reference>
<protein>
    <submittedName>
        <fullName evidence="2">Uncharacterized protein</fullName>
    </submittedName>
</protein>
<dbReference type="EMBL" id="CM000766">
    <property type="protein sequence ID" value="KXG24729.1"/>
    <property type="molecule type" value="Genomic_DNA"/>
</dbReference>
<reference evidence="2 3" key="1">
    <citation type="journal article" date="2009" name="Nature">
        <title>The Sorghum bicolor genome and the diversification of grasses.</title>
        <authorList>
            <person name="Paterson A.H."/>
            <person name="Bowers J.E."/>
            <person name="Bruggmann R."/>
            <person name="Dubchak I."/>
            <person name="Grimwood J."/>
            <person name="Gundlach H."/>
            <person name="Haberer G."/>
            <person name="Hellsten U."/>
            <person name="Mitros T."/>
            <person name="Poliakov A."/>
            <person name="Schmutz J."/>
            <person name="Spannagl M."/>
            <person name="Tang H."/>
            <person name="Wang X."/>
            <person name="Wicker T."/>
            <person name="Bharti A.K."/>
            <person name="Chapman J."/>
            <person name="Feltus F.A."/>
            <person name="Gowik U."/>
            <person name="Grigoriev I.V."/>
            <person name="Lyons E."/>
            <person name="Maher C.A."/>
            <person name="Martis M."/>
            <person name="Narechania A."/>
            <person name="Otillar R.P."/>
            <person name="Penning B.W."/>
            <person name="Salamov A.A."/>
            <person name="Wang Y."/>
            <person name="Zhang L."/>
            <person name="Carpita N.C."/>
            <person name="Freeling M."/>
            <person name="Gingle A.R."/>
            <person name="Hash C.T."/>
            <person name="Keller B."/>
            <person name="Klein P."/>
            <person name="Kresovich S."/>
            <person name="McCann M.C."/>
            <person name="Ming R."/>
            <person name="Peterson D.G."/>
            <person name="Mehboob-ur-Rahman"/>
            <person name="Ware D."/>
            <person name="Westhoff P."/>
            <person name="Mayer K.F."/>
            <person name="Messing J."/>
            <person name="Rokhsar D.S."/>
        </authorList>
    </citation>
    <scope>NUCLEOTIDE SEQUENCE [LARGE SCALE GENOMIC DNA]</scope>
    <source>
        <strain evidence="3">cv. BTx623</strain>
    </source>
</reference>
<sequence length="62" mass="7023">MSKSASRLWADVEGGGKSKSARCRGRRELEQIDCEVQRWRTCGIGKSGERRIVPKFILRCAL</sequence>
<gene>
    <name evidence="2" type="ORF">SORBI_3007G078900</name>
</gene>
<organism evidence="2 3">
    <name type="scientific">Sorghum bicolor</name>
    <name type="common">Sorghum</name>
    <name type="synonym">Sorghum vulgare</name>
    <dbReference type="NCBI Taxonomy" id="4558"/>
    <lineage>
        <taxon>Eukaryota</taxon>
        <taxon>Viridiplantae</taxon>
        <taxon>Streptophyta</taxon>
        <taxon>Embryophyta</taxon>
        <taxon>Tracheophyta</taxon>
        <taxon>Spermatophyta</taxon>
        <taxon>Magnoliopsida</taxon>
        <taxon>Liliopsida</taxon>
        <taxon>Poales</taxon>
        <taxon>Poaceae</taxon>
        <taxon>PACMAD clade</taxon>
        <taxon>Panicoideae</taxon>
        <taxon>Andropogonodae</taxon>
        <taxon>Andropogoneae</taxon>
        <taxon>Sorghinae</taxon>
        <taxon>Sorghum</taxon>
    </lineage>
</organism>